<evidence type="ECO:0000313" key="2">
    <source>
        <dbReference type="Proteomes" id="UP000316213"/>
    </source>
</evidence>
<dbReference type="SUPFAM" id="SSF160766">
    <property type="entry name" value="NE1680-like"/>
    <property type="match status" value="1"/>
</dbReference>
<dbReference type="Pfam" id="PF09630">
    <property type="entry name" value="DUF2024"/>
    <property type="match status" value="1"/>
</dbReference>
<dbReference type="Gene3D" id="3.10.510.10">
    <property type="entry name" value="NE1680-like"/>
    <property type="match status" value="1"/>
</dbReference>
<reference evidence="1 2" key="1">
    <citation type="submission" date="2019-02" db="EMBL/GenBank/DDBJ databases">
        <title>Deep-cultivation of Planctomycetes and their phenomic and genomic characterization uncovers novel biology.</title>
        <authorList>
            <person name="Wiegand S."/>
            <person name="Jogler M."/>
            <person name="Boedeker C."/>
            <person name="Pinto D."/>
            <person name="Vollmers J."/>
            <person name="Rivas-Marin E."/>
            <person name="Kohn T."/>
            <person name="Peeters S.H."/>
            <person name="Heuer A."/>
            <person name="Rast P."/>
            <person name="Oberbeckmann S."/>
            <person name="Bunk B."/>
            <person name="Jeske O."/>
            <person name="Meyerdierks A."/>
            <person name="Storesund J.E."/>
            <person name="Kallscheuer N."/>
            <person name="Luecker S."/>
            <person name="Lage O.M."/>
            <person name="Pohl T."/>
            <person name="Merkel B.J."/>
            <person name="Hornburger P."/>
            <person name="Mueller R.-W."/>
            <person name="Bruemmer F."/>
            <person name="Labrenz M."/>
            <person name="Spormann A.M."/>
            <person name="Op Den Camp H."/>
            <person name="Overmann J."/>
            <person name="Amann R."/>
            <person name="Jetten M.S.M."/>
            <person name="Mascher T."/>
            <person name="Medema M.H."/>
            <person name="Devos D.P."/>
            <person name="Kaster A.-K."/>
            <person name="Ovreas L."/>
            <person name="Rohde M."/>
            <person name="Galperin M.Y."/>
            <person name="Jogler C."/>
        </authorList>
    </citation>
    <scope>NUCLEOTIDE SEQUENCE [LARGE SCALE GENOMIC DNA]</scope>
    <source>
        <strain evidence="1 2">Pla100</strain>
    </source>
</reference>
<dbReference type="RefSeq" id="WP_146577853.1">
    <property type="nucleotide sequence ID" value="NZ_SJPM01000004.1"/>
</dbReference>
<gene>
    <name evidence="1" type="ORF">Pla100_23720</name>
</gene>
<evidence type="ECO:0000313" key="1">
    <source>
        <dbReference type="EMBL" id="TWT97222.1"/>
    </source>
</evidence>
<comment type="caution">
    <text evidence="1">The sequence shown here is derived from an EMBL/GenBank/DDBJ whole genome shotgun (WGS) entry which is preliminary data.</text>
</comment>
<dbReference type="Proteomes" id="UP000316213">
    <property type="component" value="Unassembled WGS sequence"/>
</dbReference>
<organism evidence="1 2">
    <name type="scientific">Neorhodopirellula pilleata</name>
    <dbReference type="NCBI Taxonomy" id="2714738"/>
    <lineage>
        <taxon>Bacteria</taxon>
        <taxon>Pseudomonadati</taxon>
        <taxon>Planctomycetota</taxon>
        <taxon>Planctomycetia</taxon>
        <taxon>Pirellulales</taxon>
        <taxon>Pirellulaceae</taxon>
        <taxon>Neorhodopirellula</taxon>
    </lineage>
</organism>
<dbReference type="InterPro" id="IPR018592">
    <property type="entry name" value="DUF2024"/>
</dbReference>
<evidence type="ECO:0008006" key="3">
    <source>
        <dbReference type="Google" id="ProtNLM"/>
    </source>
</evidence>
<protein>
    <recommendedName>
        <fullName evidence="3">DUF2024 domain-containing protein</fullName>
    </recommendedName>
</protein>
<dbReference type="EMBL" id="SJPM01000004">
    <property type="protein sequence ID" value="TWT97222.1"/>
    <property type="molecule type" value="Genomic_DNA"/>
</dbReference>
<accession>A0A5C6AB01</accession>
<proteinExistence type="predicted"/>
<dbReference type="AlphaFoldDB" id="A0A5C6AB01"/>
<name>A0A5C6AB01_9BACT</name>
<sequence length="89" mass="9770">MMFDSYDTYATGRDGEILHFDIVVAAGTPKPVVEMLAAKYAESQSPEVETELVSRTSTLPAELAMDQRAAVKQHGFAIASYSDRRRMAA</sequence>
<dbReference type="OrthoDB" id="9795699at2"/>
<keyword evidence="2" id="KW-1185">Reference proteome</keyword>
<dbReference type="InterPro" id="IPR023122">
    <property type="entry name" value="NE1680-like_sf"/>
</dbReference>